<feature type="region of interest" description="Disordered" evidence="3">
    <location>
        <begin position="703"/>
        <end position="733"/>
    </location>
</feature>
<evidence type="ECO:0000256" key="1">
    <source>
        <dbReference type="ARBA" id="ARBA00006184"/>
    </source>
</evidence>
<dbReference type="InterPro" id="IPR050311">
    <property type="entry name" value="ORC1/CDC6"/>
</dbReference>
<feature type="domain" description="Cdc6/ORC1-like ATPase lid" evidence="5">
    <location>
        <begin position="407"/>
        <end position="485"/>
    </location>
</feature>
<dbReference type="InterPro" id="IPR054425">
    <property type="entry name" value="Cdc6_ORC1-like_ATPase_lid"/>
</dbReference>
<accession>A0ABP0B978</accession>
<evidence type="ECO:0000313" key="7">
    <source>
        <dbReference type="Proteomes" id="UP001642406"/>
    </source>
</evidence>
<comment type="similarity">
    <text evidence="1">Belongs to the CDC6/cdc18 family.</text>
</comment>
<dbReference type="InterPro" id="IPR016314">
    <property type="entry name" value="Cdc6/18"/>
</dbReference>
<comment type="caution">
    <text evidence="6">The sequence shown here is derived from an EMBL/GenBank/DDBJ whole genome shotgun (WGS) entry which is preliminary data.</text>
</comment>
<dbReference type="Proteomes" id="UP001642406">
    <property type="component" value="Unassembled WGS sequence"/>
</dbReference>
<evidence type="ECO:0000259" key="5">
    <source>
        <dbReference type="Pfam" id="PF22606"/>
    </source>
</evidence>
<dbReference type="Pfam" id="PF22606">
    <property type="entry name" value="Cdc6-ORC-like_ATPase_lid"/>
    <property type="match status" value="1"/>
</dbReference>
<feature type="region of interest" description="Disordered" evidence="3">
    <location>
        <begin position="65"/>
        <end position="131"/>
    </location>
</feature>
<dbReference type="PANTHER" id="PTHR10763:SF26">
    <property type="entry name" value="CELL DIVISION CONTROL PROTEIN 6 HOMOLOG"/>
    <property type="match status" value="1"/>
</dbReference>
<organism evidence="6 7">
    <name type="scientific">Sporothrix bragantina</name>
    <dbReference type="NCBI Taxonomy" id="671064"/>
    <lineage>
        <taxon>Eukaryota</taxon>
        <taxon>Fungi</taxon>
        <taxon>Dikarya</taxon>
        <taxon>Ascomycota</taxon>
        <taxon>Pezizomycotina</taxon>
        <taxon>Sordariomycetes</taxon>
        <taxon>Sordariomycetidae</taxon>
        <taxon>Ophiostomatales</taxon>
        <taxon>Ophiostomataceae</taxon>
        <taxon>Sporothrix</taxon>
    </lineage>
</organism>
<feature type="region of interest" description="Disordered" evidence="3">
    <location>
        <begin position="147"/>
        <end position="166"/>
    </location>
</feature>
<proteinExistence type="inferred from homology"/>
<feature type="region of interest" description="Disordered" evidence="3">
    <location>
        <begin position="515"/>
        <end position="534"/>
    </location>
</feature>
<feature type="compositionally biased region" description="Polar residues" evidence="3">
    <location>
        <begin position="82"/>
        <end position="92"/>
    </location>
</feature>
<name>A0ABP0B978_9PEZI</name>
<evidence type="ECO:0000313" key="6">
    <source>
        <dbReference type="EMBL" id="CAK7216147.1"/>
    </source>
</evidence>
<feature type="compositionally biased region" description="Low complexity" evidence="3">
    <location>
        <begin position="109"/>
        <end position="130"/>
    </location>
</feature>
<evidence type="ECO:0000256" key="3">
    <source>
        <dbReference type="SAM" id="MobiDB-lite"/>
    </source>
</evidence>
<keyword evidence="7" id="KW-1185">Reference proteome</keyword>
<dbReference type="Pfam" id="PF13401">
    <property type="entry name" value="AAA_22"/>
    <property type="match status" value="1"/>
</dbReference>
<feature type="region of interest" description="Disordered" evidence="3">
    <location>
        <begin position="1"/>
        <end position="21"/>
    </location>
</feature>
<dbReference type="EMBL" id="CAWUHC010000016">
    <property type="protein sequence ID" value="CAK7216147.1"/>
    <property type="molecule type" value="Genomic_DNA"/>
</dbReference>
<feature type="domain" description="ORC1/DEAH AAA+ ATPase" evidence="4">
    <location>
        <begin position="225"/>
        <end position="380"/>
    </location>
</feature>
<evidence type="ECO:0000259" key="4">
    <source>
        <dbReference type="Pfam" id="PF13401"/>
    </source>
</evidence>
<feature type="compositionally biased region" description="Low complexity" evidence="3">
    <location>
        <begin position="65"/>
        <end position="81"/>
    </location>
</feature>
<dbReference type="InterPro" id="IPR027417">
    <property type="entry name" value="P-loop_NTPase"/>
</dbReference>
<reference evidence="6 7" key="1">
    <citation type="submission" date="2024-01" db="EMBL/GenBank/DDBJ databases">
        <authorList>
            <person name="Allen C."/>
            <person name="Tagirdzhanova G."/>
        </authorList>
    </citation>
    <scope>NUCLEOTIDE SEQUENCE [LARGE SCALE GENOMIC DNA]</scope>
</reference>
<dbReference type="Gene3D" id="3.40.50.300">
    <property type="entry name" value="P-loop containing nucleotide triphosphate hydrolases"/>
    <property type="match status" value="1"/>
</dbReference>
<sequence length="774" mass="81604">MAASTLGKRNRAPEVEDTDINTDASLSLKRVRRTTRSFVVNDENQDPQAITFEDALAADATTKAKRAVSTGTTGSTLTSPSKVSPTKRTASISAVPLTPSTPRFRDGLTTSASRSVSAASTPATPVTPTTPRHRVMSVGRISRRTTPHGLMSARGAGGLAGDTTPMTPRTPGGVQTVYHVARQLFARSSEAGALVGRDEERNRLRSFLNDNCSIGSDSETAESKSDCGCLYVSGPPGTGKSAMVNEMTEQICTEQPGSVRKAYINCMSIRSSNDLYSTLLRLLVLGNDNENSTDVQLAAAMGVDLSETDAMSALQAMFVPKTSKKAATGATKATAGTPNTYLVVLDEIDHILTLDLESLYRVMEWSMLKASRLVLVGIANALDLTDRFLPRLKSRNLQPELLPFLPYTAPQIKNIITTRLKSALPTKLSSVPEGASAPAPTPASTIPFFHPAAIELCSRKVASQTGDLRKAFEILRRALDLVEAEAREKYMNEARDAYAASSSAVTAATLTTPTKKQPLAENMNLASSPPSSASTITLPKRSSWASWAAQNLTIETAPRVSIAHLNKVTSAAFGNGSQQRLKGLNLQQKAALCALVAFEKWNRETHAAVHAANAQSSLASPNGVKKLVKAPVTKFHVPGGAGSGTAAPTIKKLYGTYNLMCKRDAVLHPLSSSEFREVVGSLETLSLVTAVDGRTGSFAVLQSAPGSGSGRRGRRPSGAVNNSMLGGGSAGGVTGVAGDERRVASCVGEKELRQALEGAGADILLSILSGEALD</sequence>
<protein>
    <submittedName>
        <fullName evidence="6">AAA ATPase</fullName>
    </submittedName>
</protein>
<dbReference type="InterPro" id="IPR049945">
    <property type="entry name" value="AAA_22"/>
</dbReference>
<dbReference type="PANTHER" id="PTHR10763">
    <property type="entry name" value="CELL DIVISION CONTROL PROTEIN 6-RELATED"/>
    <property type="match status" value="1"/>
</dbReference>
<evidence type="ECO:0000256" key="2">
    <source>
        <dbReference type="ARBA" id="ARBA00022705"/>
    </source>
</evidence>
<dbReference type="SUPFAM" id="SSF52540">
    <property type="entry name" value="P-loop containing nucleoside triphosphate hydrolases"/>
    <property type="match status" value="1"/>
</dbReference>
<dbReference type="Gene3D" id="1.10.8.60">
    <property type="match status" value="1"/>
</dbReference>
<gene>
    <name evidence="6" type="primary">CDC6</name>
    <name evidence="6" type="ORF">SBRCBS47491_002733</name>
</gene>
<dbReference type="PIRSF" id="PIRSF001767">
    <property type="entry name" value="Cdc6"/>
    <property type="match status" value="1"/>
</dbReference>
<keyword evidence="2" id="KW-0235">DNA replication</keyword>